<comment type="caution">
    <text evidence="6">The sequence shown here is derived from an EMBL/GenBank/DDBJ whole genome shotgun (WGS) entry which is preliminary data.</text>
</comment>
<feature type="transmembrane region" description="Helical" evidence="5">
    <location>
        <begin position="277"/>
        <end position="297"/>
    </location>
</feature>
<sequence length="376" mass="41349">MIAGNPWIDGLVRMGIIAAAMPLAVIILTYLERKISGRLQQRLGPMRVGPYGVLQGLADTVKLLTKEDLRPQTADRWTFELAPFVVVVPVFLAFVTLPFTADLFVRNLGLGLFFIIAVSGVSIVGFVMAGWGSDNKYALLGGARAAAQLISYEIPLVLAVVAVAMIAYTPEAGRGSLNLVEIVDGQGRVPFIVWQPLAFFIFLVAGLAELYRQPFDIPVAESEVVGGPFIEYSGIRWSMFQMAEFVSMVLISVLASLLFLGGWNWPLGNGAGIALQLPLIFVKTSFFILLFIWLRFSLPRLRIDQMMQFCWQVLLPFALLQIIINGWVLVYGWPDWTLGVSSGALTLVAGYLTYRAARQAAEQPVSPRLHRVGSVL</sequence>
<dbReference type="PANTHER" id="PTHR11432">
    <property type="entry name" value="NADH DEHYDROGENASE SUBUNIT 1"/>
    <property type="match status" value="1"/>
</dbReference>
<keyword evidence="2 5" id="KW-0812">Transmembrane</keyword>
<evidence type="ECO:0000256" key="3">
    <source>
        <dbReference type="ARBA" id="ARBA00022989"/>
    </source>
</evidence>
<dbReference type="GO" id="GO:0016020">
    <property type="term" value="C:membrane"/>
    <property type="evidence" value="ECO:0007669"/>
    <property type="project" value="UniProtKB-SubCell"/>
</dbReference>
<evidence type="ECO:0000256" key="2">
    <source>
        <dbReference type="ARBA" id="ARBA00022692"/>
    </source>
</evidence>
<name>A0A0F9I966_9ZZZZ</name>
<feature type="transmembrane region" description="Helical" evidence="5">
    <location>
        <begin position="245"/>
        <end position="265"/>
    </location>
</feature>
<organism evidence="6">
    <name type="scientific">marine sediment metagenome</name>
    <dbReference type="NCBI Taxonomy" id="412755"/>
    <lineage>
        <taxon>unclassified sequences</taxon>
        <taxon>metagenomes</taxon>
        <taxon>ecological metagenomes</taxon>
    </lineage>
</organism>
<dbReference type="AlphaFoldDB" id="A0A0F9I966"/>
<proteinExistence type="inferred from homology"/>
<dbReference type="PANTHER" id="PTHR11432:SF3">
    <property type="entry name" value="NADH-UBIQUINONE OXIDOREDUCTASE CHAIN 1"/>
    <property type="match status" value="1"/>
</dbReference>
<evidence type="ECO:0000256" key="5">
    <source>
        <dbReference type="SAM" id="Phobius"/>
    </source>
</evidence>
<feature type="transmembrane region" description="Helical" evidence="5">
    <location>
        <begin position="189"/>
        <end position="208"/>
    </location>
</feature>
<feature type="transmembrane region" description="Helical" evidence="5">
    <location>
        <begin position="309"/>
        <end position="330"/>
    </location>
</feature>
<protein>
    <recommendedName>
        <fullName evidence="7">NADH-quinone oxidoreductase subunit H</fullName>
    </recommendedName>
</protein>
<dbReference type="HAMAP" id="MF_01350">
    <property type="entry name" value="NDH1_NuoH"/>
    <property type="match status" value="1"/>
</dbReference>
<evidence type="ECO:0008006" key="7">
    <source>
        <dbReference type="Google" id="ProtNLM"/>
    </source>
</evidence>
<feature type="transmembrane region" description="Helical" evidence="5">
    <location>
        <begin position="12"/>
        <end position="31"/>
    </location>
</feature>
<dbReference type="Pfam" id="PF00146">
    <property type="entry name" value="NADHdh"/>
    <property type="match status" value="1"/>
</dbReference>
<keyword evidence="4 5" id="KW-0472">Membrane</keyword>
<dbReference type="NCBIfam" id="NF004741">
    <property type="entry name" value="PRK06076.1-2"/>
    <property type="match status" value="1"/>
</dbReference>
<feature type="transmembrane region" description="Helical" evidence="5">
    <location>
        <begin position="149"/>
        <end position="169"/>
    </location>
</feature>
<dbReference type="GO" id="GO:0009060">
    <property type="term" value="P:aerobic respiration"/>
    <property type="evidence" value="ECO:0007669"/>
    <property type="project" value="TreeGrafter"/>
</dbReference>
<feature type="transmembrane region" description="Helical" evidence="5">
    <location>
        <begin position="81"/>
        <end position="101"/>
    </location>
</feature>
<evidence type="ECO:0000256" key="4">
    <source>
        <dbReference type="ARBA" id="ARBA00023136"/>
    </source>
</evidence>
<keyword evidence="3 5" id="KW-1133">Transmembrane helix</keyword>
<feature type="transmembrane region" description="Helical" evidence="5">
    <location>
        <begin position="336"/>
        <end position="354"/>
    </location>
</feature>
<dbReference type="GO" id="GO:0003954">
    <property type="term" value="F:NADH dehydrogenase activity"/>
    <property type="evidence" value="ECO:0007669"/>
    <property type="project" value="TreeGrafter"/>
</dbReference>
<gene>
    <name evidence="6" type="ORF">LCGC14_1687990</name>
</gene>
<dbReference type="EMBL" id="LAZR01014720">
    <property type="protein sequence ID" value="KKM16224.1"/>
    <property type="molecule type" value="Genomic_DNA"/>
</dbReference>
<evidence type="ECO:0000313" key="6">
    <source>
        <dbReference type="EMBL" id="KKM16224.1"/>
    </source>
</evidence>
<comment type="subcellular location">
    <subcellularLocation>
        <location evidence="1">Membrane</location>
        <topology evidence="1">Multi-pass membrane protein</topology>
    </subcellularLocation>
</comment>
<evidence type="ECO:0000256" key="1">
    <source>
        <dbReference type="ARBA" id="ARBA00004141"/>
    </source>
</evidence>
<reference evidence="6" key="1">
    <citation type="journal article" date="2015" name="Nature">
        <title>Complex archaea that bridge the gap between prokaryotes and eukaryotes.</title>
        <authorList>
            <person name="Spang A."/>
            <person name="Saw J.H."/>
            <person name="Jorgensen S.L."/>
            <person name="Zaremba-Niedzwiedzka K."/>
            <person name="Martijn J."/>
            <person name="Lind A.E."/>
            <person name="van Eijk R."/>
            <person name="Schleper C."/>
            <person name="Guy L."/>
            <person name="Ettema T.J."/>
        </authorList>
    </citation>
    <scope>NUCLEOTIDE SEQUENCE</scope>
</reference>
<feature type="transmembrane region" description="Helical" evidence="5">
    <location>
        <begin position="107"/>
        <end position="129"/>
    </location>
</feature>
<dbReference type="InterPro" id="IPR001694">
    <property type="entry name" value="NADH_UbQ_OxRdtase_su1/FPO"/>
</dbReference>
<accession>A0A0F9I966</accession>